<evidence type="ECO:0000256" key="7">
    <source>
        <dbReference type="SAM" id="SignalP"/>
    </source>
</evidence>
<reference evidence="9" key="1">
    <citation type="journal article" date="2018" name="Int. J. Syst. Evol. Microbiol.">
        <title>Neptunicella marina gen. nov., sp. nov., isolated from surface seawater.</title>
        <authorList>
            <person name="Liu X."/>
            <person name="Lai Q."/>
            <person name="Du Y."/>
            <person name="Zhang X."/>
            <person name="Liu Z."/>
            <person name="Sun F."/>
            <person name="Shao Z."/>
        </authorList>
    </citation>
    <scope>NUCLEOTIDE SEQUENCE</scope>
    <source>
        <strain evidence="9">S27-2</strain>
    </source>
</reference>
<dbReference type="RefSeq" id="WP_186505911.1">
    <property type="nucleotide sequence ID" value="NZ_JACNEP010000003.1"/>
</dbReference>
<evidence type="ECO:0000259" key="8">
    <source>
        <dbReference type="Pfam" id="PF05567"/>
    </source>
</evidence>
<sequence length="1362" mass="147564">MFRSKISLFNTLAAAVLSFMVNTAAFGDDIEIYLGVGNNQLTYNPNVLFIMDSSGSMAGKDGTYESRLLRVQNALKDALRSATNINAGLMRFSDYGGPVLYPVRPIDSPVEPEIVTSVANSADDAHEIGVSVNTTNNRLVLVDGTSPVSSGLRFEQLQIPRGATINSAYLRFTSDSYNVSAANIRFYGEASGNSDSFSGSSGDISSRAKTSSYVDWNTDNDWPNTNEQFVTPDITSVIQEVVNRGDWCGGNALSLLIDGSGISGSSQRFIKSYDEGSGLGAEIVISYDKASATGCVGGEMFFQVNSQNNNAEEQSNGYQNTGTELTLNSSSNQYAGVRFENVTIPQGAVVQEAYLTFTAYQNRIGSASFDIAAVDEADPNDFSPYPRRYLDRKNKTSAVTWSPVPNWYRNNTYDSPSLVNQVQAVVNRADWQSGNAMMFVLSNFSGNRGAYTYNGKPSGATQLKIKFQGNAIPATVATVRDHLLNKVDELSADGLTPIVDTLYEAVNYYGGRDVYYGLKRGENGVSSSVRRHTRVSNRLSYSGDDSVLPYGCSEDNLNDSDCIYEYIPSGATYNSPVTDLQCQTNNHIVLLSDGEANNNHSVDEIEDLLGKSCGSASGGEKCGLDLVKNISKSNESKIGARVITHTIGFAANSTANNFLSQLALQGGGGFYTASDSAQLLTAFESILKSVKDVNATFVSPGVAVNQLNRLTHKDELYFALFKPAEGTAWPGNLKKYKISGDTIKDKNGLAAVDDGTGFFKDTSHSYWSPTVDGSDVRDGGAASQLDLSRAIYTFDGVGNIASVSNSLHENNSSITVSDLGIDTQANPTSLRYTLLQWARGVDVKDDDDDNSTTDVRLQMGDPIHSQPVIVNYGTNDSAILVATNQGFLHSFDPETGSENFAVIPKELLPNLYDFYLNNSSFNHIYGMDGDMVLRDTGSRKLLYVGMRRGGRNYYAFDITNKTSPSLAFKIEGGVGDFSKLGQTWSKPTLTKMNIGGVVKTVLVFGGGYDELQDNRQLRDVDTMGNAVYIVDADTGDLLWSASDANASENISDMKYSIPARISVIDRDSDGLADHMYVADTGGQIFRLDIHNGESGSSFVTGGLLASISADSTAADNRRFYYAPDVAEISLADQHYYAVAIGSGYRAHPLNVEIQDNLYMIKDTGVFNTDSNGDYILPSSPITAAELYDATDHLLTTGSTSDQQLEAAKFAGKQGWMIRLGTGGEKVLATPLILNYKLFFTTYVPAQISASLCAPPSGNSRAYLVELINGNAVTDLNHNNIDEHTDRFVDLQQTGIAPETKILIEDPTHPVVCLGTECGSIVKEQEDDGTTKNCTTKLDCLAENIYGRMERVQKNSWKTETER</sequence>
<dbReference type="SUPFAM" id="SSF50998">
    <property type="entry name" value="Quinoprotein alcohol dehydrogenase-like"/>
    <property type="match status" value="1"/>
</dbReference>
<dbReference type="Pfam" id="PF05567">
    <property type="entry name" value="T4P_PilY1"/>
    <property type="match status" value="1"/>
</dbReference>
<keyword evidence="10" id="KW-1185">Reference proteome</keyword>
<dbReference type="InterPro" id="IPR008707">
    <property type="entry name" value="B-propeller_PilY1"/>
</dbReference>
<comment type="subcellular location">
    <subcellularLocation>
        <location evidence="1">Fimbrium</location>
    </subcellularLocation>
</comment>
<dbReference type="InterPro" id="IPR011047">
    <property type="entry name" value="Quinoprotein_ADH-like_sf"/>
</dbReference>
<evidence type="ECO:0000256" key="6">
    <source>
        <dbReference type="ARBA" id="ARBA00023263"/>
    </source>
</evidence>
<dbReference type="EMBL" id="JACNEP010000003">
    <property type="protein sequence ID" value="MBC3765444.1"/>
    <property type="molecule type" value="Genomic_DNA"/>
</dbReference>
<organism evidence="9 10">
    <name type="scientific">Neptunicella marina</name>
    <dbReference type="NCBI Taxonomy" id="2125989"/>
    <lineage>
        <taxon>Bacteria</taxon>
        <taxon>Pseudomonadati</taxon>
        <taxon>Pseudomonadota</taxon>
        <taxon>Gammaproteobacteria</taxon>
        <taxon>Alteromonadales</taxon>
        <taxon>Alteromonadaceae</taxon>
        <taxon>Neptunicella</taxon>
    </lineage>
</organism>
<evidence type="ECO:0000256" key="2">
    <source>
        <dbReference type="ARBA" id="ARBA00008387"/>
    </source>
</evidence>
<dbReference type="SUPFAM" id="SSF53300">
    <property type="entry name" value="vWA-like"/>
    <property type="match status" value="2"/>
</dbReference>
<keyword evidence="7" id="KW-0732">Signal</keyword>
<protein>
    <submittedName>
        <fullName evidence="9">Pilus assembly protein PilY</fullName>
    </submittedName>
</protein>
<keyword evidence="5" id="KW-0106">Calcium</keyword>
<evidence type="ECO:0000256" key="5">
    <source>
        <dbReference type="ARBA" id="ARBA00022837"/>
    </source>
</evidence>
<keyword evidence="3" id="KW-1029">Fimbrium biogenesis</keyword>
<comment type="caution">
    <text evidence="9">The sequence shown here is derived from an EMBL/GenBank/DDBJ whole genome shotgun (WGS) entry which is preliminary data.</text>
</comment>
<keyword evidence="6" id="KW-0281">Fimbrium</keyword>
<dbReference type="Proteomes" id="UP000601768">
    <property type="component" value="Unassembled WGS sequence"/>
</dbReference>
<reference evidence="9" key="2">
    <citation type="submission" date="2020-08" db="EMBL/GenBank/DDBJ databases">
        <authorList>
            <person name="Lai Q."/>
        </authorList>
    </citation>
    <scope>NUCLEOTIDE SEQUENCE</scope>
    <source>
        <strain evidence="9">S27-2</strain>
    </source>
</reference>
<gene>
    <name evidence="9" type="ORF">H8B19_06115</name>
</gene>
<dbReference type="InterPro" id="IPR036465">
    <property type="entry name" value="vWFA_dom_sf"/>
</dbReference>
<feature type="chain" id="PRO_5035226799" evidence="7">
    <location>
        <begin position="28"/>
        <end position="1362"/>
    </location>
</feature>
<dbReference type="Gene3D" id="3.40.50.410">
    <property type="entry name" value="von Willebrand factor, type A domain"/>
    <property type="match status" value="2"/>
</dbReference>
<feature type="domain" description="PilY1 beta-propeller" evidence="8">
    <location>
        <begin position="876"/>
        <end position="1093"/>
    </location>
</feature>
<name>A0A8J6LX61_9ALTE</name>
<feature type="signal peptide" evidence="7">
    <location>
        <begin position="1"/>
        <end position="27"/>
    </location>
</feature>
<proteinExistence type="inferred from homology"/>
<comment type="similarity">
    <text evidence="2">Belongs to the PilY1 family.</text>
</comment>
<dbReference type="GO" id="GO:0046872">
    <property type="term" value="F:metal ion binding"/>
    <property type="evidence" value="ECO:0007669"/>
    <property type="project" value="UniProtKB-KW"/>
</dbReference>
<evidence type="ECO:0000313" key="9">
    <source>
        <dbReference type="EMBL" id="MBC3765444.1"/>
    </source>
</evidence>
<evidence type="ECO:0000256" key="4">
    <source>
        <dbReference type="ARBA" id="ARBA00022723"/>
    </source>
</evidence>
<accession>A0A8J6LX61</accession>
<dbReference type="GO" id="GO:0009289">
    <property type="term" value="C:pilus"/>
    <property type="evidence" value="ECO:0007669"/>
    <property type="project" value="UniProtKB-SubCell"/>
</dbReference>
<evidence type="ECO:0000256" key="1">
    <source>
        <dbReference type="ARBA" id="ARBA00004561"/>
    </source>
</evidence>
<keyword evidence="4" id="KW-0479">Metal-binding</keyword>
<evidence type="ECO:0000313" key="10">
    <source>
        <dbReference type="Proteomes" id="UP000601768"/>
    </source>
</evidence>
<evidence type="ECO:0000256" key="3">
    <source>
        <dbReference type="ARBA" id="ARBA00022558"/>
    </source>
</evidence>